<dbReference type="Pfam" id="PF13439">
    <property type="entry name" value="Glyco_transf_4"/>
    <property type="match status" value="1"/>
</dbReference>
<name>A0A6N6N2M3_9BACT</name>
<sequence length="384" mass="41279">MRISFVSHEYPPLGGGASTALEQTASRLAAAGHDVQVVTVGTGWKTVCERTDSGMEIVRMGVGRTRILAPGTKELLASCFGLRFMAFRHLRRFRPECMCAFFAFPAGYAMIRAAKRLNVPLLVSLRGSDVPGFSGERLGIFGKVLPWFFRTATRAAALVVPNGRRLAELAAPHAGQAAVHVLPNGVDTDVFHPSASPRQDSVVRILFVGQFIARKRCRELLEALAALPDHGPAMEVGLAGGGPLEPELQSLAARAPERVRVRFLGLTDRDHMPDVYRNHDLLVQISRSEGVSNVVLEGLASGLAVLAAPEAVDGCLDGAGGIERLERFDPRTLGSVLDRLAGDRARLAALQSEARASSSQLGWGARIAEFERIASRAVSDFSRS</sequence>
<dbReference type="OrthoDB" id="9802525at2"/>
<dbReference type="EMBL" id="WAIE01000002">
    <property type="protein sequence ID" value="KAB1442095.1"/>
    <property type="molecule type" value="Genomic_DNA"/>
</dbReference>
<dbReference type="PANTHER" id="PTHR45947:SF3">
    <property type="entry name" value="SULFOQUINOVOSYL TRANSFERASE SQD2"/>
    <property type="match status" value="1"/>
</dbReference>
<dbReference type="Pfam" id="PF13692">
    <property type="entry name" value="Glyco_trans_1_4"/>
    <property type="match status" value="1"/>
</dbReference>
<dbReference type="InterPro" id="IPR028098">
    <property type="entry name" value="Glyco_trans_4-like_N"/>
</dbReference>
<dbReference type="Proteomes" id="UP000438699">
    <property type="component" value="Unassembled WGS sequence"/>
</dbReference>
<reference evidence="2 3" key="1">
    <citation type="journal article" date="2017" name="Int. J. Syst. Evol. Microbiol.">
        <title>Desulfovibrio senegalensis sp. nov., a mesophilic sulfate reducer isolated from marine sediment.</title>
        <authorList>
            <person name="Thioye A."/>
            <person name="Gam Z.B.A."/>
            <person name="Mbengue M."/>
            <person name="Cayol J.L."/>
            <person name="Joseph-Bartoli M."/>
            <person name="Toure-Kane C."/>
            <person name="Labat M."/>
        </authorList>
    </citation>
    <scope>NUCLEOTIDE SEQUENCE [LARGE SCALE GENOMIC DNA]</scope>
    <source>
        <strain evidence="2 3">DSM 101509</strain>
    </source>
</reference>
<dbReference type="SUPFAM" id="SSF53756">
    <property type="entry name" value="UDP-Glycosyltransferase/glycogen phosphorylase"/>
    <property type="match status" value="1"/>
</dbReference>
<comment type="caution">
    <text evidence="2">The sequence shown here is derived from an EMBL/GenBank/DDBJ whole genome shotgun (WGS) entry which is preliminary data.</text>
</comment>
<dbReference type="InterPro" id="IPR050194">
    <property type="entry name" value="Glycosyltransferase_grp1"/>
</dbReference>
<dbReference type="CDD" id="cd03801">
    <property type="entry name" value="GT4_PimA-like"/>
    <property type="match status" value="1"/>
</dbReference>
<dbReference type="PANTHER" id="PTHR45947">
    <property type="entry name" value="SULFOQUINOVOSYL TRANSFERASE SQD2"/>
    <property type="match status" value="1"/>
</dbReference>
<keyword evidence="2" id="KW-0808">Transferase</keyword>
<dbReference type="AlphaFoldDB" id="A0A6N6N2M3"/>
<evidence type="ECO:0000259" key="1">
    <source>
        <dbReference type="Pfam" id="PF13439"/>
    </source>
</evidence>
<dbReference type="RefSeq" id="WP_151150317.1">
    <property type="nucleotide sequence ID" value="NZ_WAIE01000002.1"/>
</dbReference>
<evidence type="ECO:0000313" key="2">
    <source>
        <dbReference type="EMBL" id="KAB1442095.1"/>
    </source>
</evidence>
<dbReference type="GO" id="GO:0016757">
    <property type="term" value="F:glycosyltransferase activity"/>
    <property type="evidence" value="ECO:0007669"/>
    <property type="project" value="UniProtKB-ARBA"/>
</dbReference>
<organism evidence="2 3">
    <name type="scientific">Pseudodesulfovibrio senegalensis</name>
    <dbReference type="NCBI Taxonomy" id="1721087"/>
    <lineage>
        <taxon>Bacteria</taxon>
        <taxon>Pseudomonadati</taxon>
        <taxon>Thermodesulfobacteriota</taxon>
        <taxon>Desulfovibrionia</taxon>
        <taxon>Desulfovibrionales</taxon>
        <taxon>Desulfovibrionaceae</taxon>
    </lineage>
</organism>
<keyword evidence="3" id="KW-1185">Reference proteome</keyword>
<dbReference type="Gene3D" id="3.40.50.2000">
    <property type="entry name" value="Glycogen Phosphorylase B"/>
    <property type="match status" value="2"/>
</dbReference>
<feature type="domain" description="Glycosyltransferase subfamily 4-like N-terminal" evidence="1">
    <location>
        <begin position="15"/>
        <end position="189"/>
    </location>
</feature>
<gene>
    <name evidence="2" type="ORF">F8A88_06410</name>
</gene>
<proteinExistence type="predicted"/>
<evidence type="ECO:0000313" key="3">
    <source>
        <dbReference type="Proteomes" id="UP000438699"/>
    </source>
</evidence>
<protein>
    <submittedName>
        <fullName evidence="2">Glycosyltransferase family 4 protein</fullName>
    </submittedName>
</protein>
<accession>A0A6N6N2M3</accession>